<evidence type="ECO:0000313" key="10">
    <source>
        <dbReference type="EMBL" id="VEN41156.1"/>
    </source>
</evidence>
<dbReference type="Proteomes" id="UP000410492">
    <property type="component" value="Unassembled WGS sequence"/>
</dbReference>
<keyword evidence="11" id="KW-1185">Reference proteome</keyword>
<accession>A0A653C0R7</accession>
<evidence type="ECO:0000256" key="1">
    <source>
        <dbReference type="ARBA" id="ARBA00000083"/>
    </source>
</evidence>
<keyword evidence="8" id="KW-0812">Transmembrane</keyword>
<evidence type="ECO:0000256" key="6">
    <source>
        <dbReference type="ARBA" id="ARBA00023144"/>
    </source>
</evidence>
<comment type="catalytic activity">
    <reaction evidence="1">
        <text>UDP-alpha-D-glucose = UDP-alpha-D-galactose</text>
        <dbReference type="Rhea" id="RHEA:22168"/>
        <dbReference type="ChEBI" id="CHEBI:58885"/>
        <dbReference type="ChEBI" id="CHEBI:66914"/>
        <dbReference type="EC" id="5.1.3.2"/>
    </reaction>
</comment>
<evidence type="ECO:0000259" key="9">
    <source>
        <dbReference type="Pfam" id="PF01370"/>
    </source>
</evidence>
<feature type="domain" description="NAD-dependent epimerase/dehydratase" evidence="9">
    <location>
        <begin position="41"/>
        <end position="116"/>
    </location>
</feature>
<dbReference type="InterPro" id="IPR036291">
    <property type="entry name" value="NAD(P)-bd_dom_sf"/>
</dbReference>
<evidence type="ECO:0000256" key="8">
    <source>
        <dbReference type="SAM" id="Phobius"/>
    </source>
</evidence>
<sequence>MLTLLYKSSYVFVLFYYAIIPLGYLTKWWVTVEKMKGNSTILVTGGAGYVGSHTVVELLKNNYTVIALDNNVNCYAIQCNKPEALKRVEEITGEQVIYYKADIRDKDMLDKIFKAVMSKNGVKKLVFSSSATVYGDPQFLPITEQHPTGQGCTNPYGKSKYFTEEVLKDVCTSDP</sequence>
<gene>
    <name evidence="10" type="ORF">CALMAC_LOCUS5085</name>
</gene>
<dbReference type="PANTHER" id="PTHR43725:SF47">
    <property type="entry name" value="UDP-GLUCOSE 4-EPIMERASE"/>
    <property type="match status" value="1"/>
</dbReference>
<dbReference type="GO" id="GO:0003978">
    <property type="term" value="F:UDP-glucose 4-epimerase activity"/>
    <property type="evidence" value="ECO:0007669"/>
    <property type="project" value="UniProtKB-EC"/>
</dbReference>
<dbReference type="PANTHER" id="PTHR43725">
    <property type="entry name" value="UDP-GLUCOSE 4-EPIMERASE"/>
    <property type="match status" value="1"/>
</dbReference>
<dbReference type="AlphaFoldDB" id="A0A653C0R7"/>
<feature type="non-terminal residue" evidence="10">
    <location>
        <position position="175"/>
    </location>
</feature>
<dbReference type="EMBL" id="CAACVG010006707">
    <property type="protein sequence ID" value="VEN41156.1"/>
    <property type="molecule type" value="Genomic_DNA"/>
</dbReference>
<feature type="transmembrane region" description="Helical" evidence="8">
    <location>
        <begin position="12"/>
        <end position="30"/>
    </location>
</feature>
<dbReference type="SUPFAM" id="SSF51735">
    <property type="entry name" value="NAD(P)-binding Rossmann-fold domains"/>
    <property type="match status" value="1"/>
</dbReference>
<organism evidence="10 11">
    <name type="scientific">Callosobruchus maculatus</name>
    <name type="common">Southern cowpea weevil</name>
    <name type="synonym">Pulse bruchid</name>
    <dbReference type="NCBI Taxonomy" id="64391"/>
    <lineage>
        <taxon>Eukaryota</taxon>
        <taxon>Metazoa</taxon>
        <taxon>Ecdysozoa</taxon>
        <taxon>Arthropoda</taxon>
        <taxon>Hexapoda</taxon>
        <taxon>Insecta</taxon>
        <taxon>Pterygota</taxon>
        <taxon>Neoptera</taxon>
        <taxon>Endopterygota</taxon>
        <taxon>Coleoptera</taxon>
        <taxon>Polyphaga</taxon>
        <taxon>Cucujiformia</taxon>
        <taxon>Chrysomeloidea</taxon>
        <taxon>Chrysomelidae</taxon>
        <taxon>Bruchinae</taxon>
        <taxon>Bruchini</taxon>
        <taxon>Callosobruchus</taxon>
    </lineage>
</organism>
<evidence type="ECO:0000256" key="2">
    <source>
        <dbReference type="ARBA" id="ARBA00001911"/>
    </source>
</evidence>
<dbReference type="GO" id="GO:0033499">
    <property type="term" value="P:galactose catabolic process via UDP-galactose, Leloir pathway"/>
    <property type="evidence" value="ECO:0007669"/>
    <property type="project" value="TreeGrafter"/>
</dbReference>
<evidence type="ECO:0000313" key="11">
    <source>
        <dbReference type="Proteomes" id="UP000410492"/>
    </source>
</evidence>
<name>A0A653C0R7_CALMS</name>
<evidence type="ECO:0000256" key="3">
    <source>
        <dbReference type="ARBA" id="ARBA00004947"/>
    </source>
</evidence>
<dbReference type="InterPro" id="IPR001509">
    <property type="entry name" value="Epimerase_deHydtase"/>
</dbReference>
<proteinExistence type="predicted"/>
<reference evidence="10 11" key="1">
    <citation type="submission" date="2019-01" db="EMBL/GenBank/DDBJ databases">
        <authorList>
            <person name="Sayadi A."/>
        </authorList>
    </citation>
    <scope>NUCLEOTIDE SEQUENCE [LARGE SCALE GENOMIC DNA]</scope>
</reference>
<comment type="cofactor">
    <cofactor evidence="2">
        <name>NAD(+)</name>
        <dbReference type="ChEBI" id="CHEBI:57540"/>
    </cofactor>
</comment>
<keyword evidence="5" id="KW-0520">NAD</keyword>
<dbReference type="OrthoDB" id="9402762at2759"/>
<dbReference type="Pfam" id="PF01370">
    <property type="entry name" value="Epimerase"/>
    <property type="match status" value="1"/>
</dbReference>
<evidence type="ECO:0000256" key="5">
    <source>
        <dbReference type="ARBA" id="ARBA00023027"/>
    </source>
</evidence>
<keyword evidence="6" id="KW-0299">Galactose metabolism</keyword>
<dbReference type="Gene3D" id="3.40.50.720">
    <property type="entry name" value="NAD(P)-binding Rossmann-like Domain"/>
    <property type="match status" value="2"/>
</dbReference>
<dbReference type="GO" id="GO:0005829">
    <property type="term" value="C:cytosol"/>
    <property type="evidence" value="ECO:0007669"/>
    <property type="project" value="TreeGrafter"/>
</dbReference>
<comment type="pathway">
    <text evidence="3">Carbohydrate metabolism; galactose metabolism.</text>
</comment>
<keyword evidence="7" id="KW-0413">Isomerase</keyword>
<protein>
    <recommendedName>
        <fullName evidence="4">UDP-glucose 4-epimerase</fullName>
        <ecNumber evidence="4">5.1.3.2</ecNumber>
    </recommendedName>
</protein>
<keyword evidence="8" id="KW-1133">Transmembrane helix</keyword>
<keyword evidence="8" id="KW-0472">Membrane</keyword>
<evidence type="ECO:0000256" key="7">
    <source>
        <dbReference type="ARBA" id="ARBA00023235"/>
    </source>
</evidence>
<keyword evidence="6" id="KW-0119">Carbohydrate metabolism</keyword>
<evidence type="ECO:0000256" key="4">
    <source>
        <dbReference type="ARBA" id="ARBA00013189"/>
    </source>
</evidence>
<dbReference type="EC" id="5.1.3.2" evidence="4"/>